<protein>
    <submittedName>
        <fullName evidence="1">Uncharacterized protein</fullName>
    </submittedName>
</protein>
<proteinExistence type="predicted"/>
<accession>U5N0W0</accession>
<gene>
    <name evidence="1" type="ORF">CLSA_c44550</name>
</gene>
<dbReference type="RefSeq" id="WP_022750730.1">
    <property type="nucleotide sequence ID" value="NC_022571.1"/>
</dbReference>
<dbReference type="AlphaFoldDB" id="U5N0W0"/>
<dbReference type="Proteomes" id="UP000017118">
    <property type="component" value="Chromosome"/>
</dbReference>
<dbReference type="OrthoDB" id="1652943at2"/>
<dbReference type="GeneID" id="55476716"/>
<dbReference type="HOGENOM" id="CLU_138501_1_1_9"/>
<sequence length="101" mass="11791">MSKILFTKEDIINLEKNINILRVSERSITYTDEFKRLFIEEYMSGKLPREIFAENGFDINVIGLKRIEQSAYKWKFLYDKDGILGLDDSRKCASGRPMSST</sequence>
<dbReference type="eggNOG" id="COG2963">
    <property type="taxonomic scope" value="Bacteria"/>
</dbReference>
<dbReference type="KEGG" id="csb:CLSA_c44550"/>
<reference evidence="1 2" key="1">
    <citation type="journal article" date="2013" name="Genome Announc.">
        <title>Complete Genome Sequence of the Solvent Producer Clostridium saccharobutylicum NCP262 (DSM 13864).</title>
        <authorList>
            <person name="Poehlein A."/>
            <person name="Hartwich K."/>
            <person name="Krabben P."/>
            <person name="Ehrenreich A."/>
            <person name="Liebl W."/>
            <person name="Durre P."/>
            <person name="Gottschalk G."/>
            <person name="Daniel R."/>
        </authorList>
    </citation>
    <scope>NUCLEOTIDE SEQUENCE [LARGE SCALE GENOMIC DNA]</scope>
    <source>
        <strain evidence="1">DSM 13864</strain>
    </source>
</reference>
<evidence type="ECO:0000313" key="1">
    <source>
        <dbReference type="EMBL" id="AGX45392.1"/>
    </source>
</evidence>
<name>U5N0W0_CLOSA</name>
<dbReference type="Pfam" id="PF20310">
    <property type="entry name" value="HTH_Tnp_2"/>
    <property type="match status" value="1"/>
</dbReference>
<evidence type="ECO:0000313" key="2">
    <source>
        <dbReference type="Proteomes" id="UP000017118"/>
    </source>
</evidence>
<dbReference type="EMBL" id="CP006721">
    <property type="protein sequence ID" value="AGX45392.1"/>
    <property type="molecule type" value="Genomic_DNA"/>
</dbReference>
<dbReference type="PATRIC" id="fig|1345695.10.peg.4023"/>
<keyword evidence="2" id="KW-1185">Reference proteome</keyword>
<dbReference type="InterPro" id="IPR046929">
    <property type="entry name" value="HTH_Tnp"/>
</dbReference>
<organism evidence="1 2">
    <name type="scientific">Clostridium saccharobutylicum DSM 13864</name>
    <dbReference type="NCBI Taxonomy" id="1345695"/>
    <lineage>
        <taxon>Bacteria</taxon>
        <taxon>Bacillati</taxon>
        <taxon>Bacillota</taxon>
        <taxon>Clostridia</taxon>
        <taxon>Eubacteriales</taxon>
        <taxon>Clostridiaceae</taxon>
        <taxon>Clostridium</taxon>
    </lineage>
</organism>